<comment type="caution">
    <text evidence="4">The sequence shown here is derived from an EMBL/GenBank/DDBJ whole genome shotgun (WGS) entry which is preliminary data.</text>
</comment>
<dbReference type="PANTHER" id="PTHR24412:SF172">
    <property type="entry name" value="KELCH-LIKE PROTEIN 10"/>
    <property type="match status" value="1"/>
</dbReference>
<evidence type="ECO:0000259" key="3">
    <source>
        <dbReference type="SMART" id="SM00875"/>
    </source>
</evidence>
<dbReference type="AlphaFoldDB" id="A0A2J7PKF8"/>
<sequence length="158" mass="18177">MLTPENCIGIMLIARDYYSRLEEGARCFVMRNFLQVSQQSDELLELLPEELQTNEVVWDGILRWVDHDENRKGNIVKLTKNDRLGLLNPKFVLENVRAHPCVAGNDECCAIIMDAHKYLLGLEMTTQKEGKSLIESLPDHVFRMRSYLLLEEGQITGL</sequence>
<organism evidence="4 5">
    <name type="scientific">Cryptotermes secundus</name>
    <dbReference type="NCBI Taxonomy" id="105785"/>
    <lineage>
        <taxon>Eukaryota</taxon>
        <taxon>Metazoa</taxon>
        <taxon>Ecdysozoa</taxon>
        <taxon>Arthropoda</taxon>
        <taxon>Hexapoda</taxon>
        <taxon>Insecta</taxon>
        <taxon>Pterygota</taxon>
        <taxon>Neoptera</taxon>
        <taxon>Polyneoptera</taxon>
        <taxon>Dictyoptera</taxon>
        <taxon>Blattodea</taxon>
        <taxon>Blattoidea</taxon>
        <taxon>Termitoidae</taxon>
        <taxon>Kalotermitidae</taxon>
        <taxon>Cryptotermitinae</taxon>
        <taxon>Cryptotermes</taxon>
    </lineage>
</organism>
<gene>
    <name evidence="4" type="ORF">B7P43_G17849</name>
</gene>
<dbReference type="SMART" id="SM00875">
    <property type="entry name" value="BACK"/>
    <property type="match status" value="1"/>
</dbReference>
<reference evidence="4 5" key="1">
    <citation type="submission" date="2017-12" db="EMBL/GenBank/DDBJ databases">
        <title>Hemimetabolous genomes reveal molecular basis of termite eusociality.</title>
        <authorList>
            <person name="Harrison M.C."/>
            <person name="Jongepier E."/>
            <person name="Robertson H.M."/>
            <person name="Arning N."/>
            <person name="Bitard-Feildel T."/>
            <person name="Chao H."/>
            <person name="Childers C.P."/>
            <person name="Dinh H."/>
            <person name="Doddapaneni H."/>
            <person name="Dugan S."/>
            <person name="Gowin J."/>
            <person name="Greiner C."/>
            <person name="Han Y."/>
            <person name="Hu H."/>
            <person name="Hughes D.S.T."/>
            <person name="Huylmans A.-K."/>
            <person name="Kemena C."/>
            <person name="Kremer L.P.M."/>
            <person name="Lee S.L."/>
            <person name="Lopez-Ezquerra A."/>
            <person name="Mallet L."/>
            <person name="Monroy-Kuhn J.M."/>
            <person name="Moser A."/>
            <person name="Murali S.C."/>
            <person name="Muzny D.M."/>
            <person name="Otani S."/>
            <person name="Piulachs M.-D."/>
            <person name="Poelchau M."/>
            <person name="Qu J."/>
            <person name="Schaub F."/>
            <person name="Wada-Katsumata A."/>
            <person name="Worley K.C."/>
            <person name="Xie Q."/>
            <person name="Ylla G."/>
            <person name="Poulsen M."/>
            <person name="Gibbs R.A."/>
            <person name="Schal C."/>
            <person name="Richards S."/>
            <person name="Belles X."/>
            <person name="Korb J."/>
            <person name="Bornberg-Bauer E."/>
        </authorList>
    </citation>
    <scope>NUCLEOTIDE SEQUENCE [LARGE SCALE GENOMIC DNA]</scope>
    <source>
        <tissue evidence="4">Whole body</tissue>
    </source>
</reference>
<dbReference type="EMBL" id="NEVH01024558">
    <property type="protein sequence ID" value="PNF16816.1"/>
    <property type="molecule type" value="Genomic_DNA"/>
</dbReference>
<evidence type="ECO:0000256" key="1">
    <source>
        <dbReference type="ARBA" id="ARBA00022441"/>
    </source>
</evidence>
<dbReference type="PANTHER" id="PTHR24412">
    <property type="entry name" value="KELCH PROTEIN"/>
    <property type="match status" value="1"/>
</dbReference>
<dbReference type="Gene3D" id="1.25.40.420">
    <property type="match status" value="1"/>
</dbReference>
<feature type="domain" description="BACK" evidence="3">
    <location>
        <begin position="7"/>
        <end position="97"/>
    </location>
</feature>
<evidence type="ECO:0000256" key="2">
    <source>
        <dbReference type="ARBA" id="ARBA00022737"/>
    </source>
</evidence>
<keyword evidence="1" id="KW-0880">Kelch repeat</keyword>
<evidence type="ECO:0000313" key="4">
    <source>
        <dbReference type="EMBL" id="PNF16816.1"/>
    </source>
</evidence>
<proteinExistence type="predicted"/>
<dbReference type="Pfam" id="PF07707">
    <property type="entry name" value="BACK"/>
    <property type="match status" value="1"/>
</dbReference>
<dbReference type="STRING" id="105785.A0A2J7PKF8"/>
<name>A0A2J7PKF8_9NEOP</name>
<keyword evidence="2" id="KW-0677">Repeat</keyword>
<protein>
    <recommendedName>
        <fullName evidence="3">BACK domain-containing protein</fullName>
    </recommendedName>
</protein>
<keyword evidence="5" id="KW-1185">Reference proteome</keyword>
<dbReference type="InParanoid" id="A0A2J7PKF8"/>
<accession>A0A2J7PKF8</accession>
<dbReference type="InterPro" id="IPR011705">
    <property type="entry name" value="BACK"/>
</dbReference>
<dbReference type="Proteomes" id="UP000235965">
    <property type="component" value="Unassembled WGS sequence"/>
</dbReference>
<evidence type="ECO:0000313" key="5">
    <source>
        <dbReference type="Proteomes" id="UP000235965"/>
    </source>
</evidence>